<keyword evidence="2" id="KW-1185">Reference proteome</keyword>
<organism evidence="1 2">
    <name type="scientific">Paracoccus jeotgali</name>
    <dbReference type="NCBI Taxonomy" id="2065379"/>
    <lineage>
        <taxon>Bacteria</taxon>
        <taxon>Pseudomonadati</taxon>
        <taxon>Pseudomonadota</taxon>
        <taxon>Alphaproteobacteria</taxon>
        <taxon>Rhodobacterales</taxon>
        <taxon>Paracoccaceae</taxon>
        <taxon>Paracoccus</taxon>
    </lineage>
</organism>
<dbReference type="RefSeq" id="WP_101499124.1">
    <property type="nucleotide sequence ID" value="NZ_CP025583.1"/>
</dbReference>
<evidence type="ECO:0000313" key="2">
    <source>
        <dbReference type="Proteomes" id="UP000234882"/>
    </source>
</evidence>
<reference evidence="2" key="1">
    <citation type="submission" date="2017-12" db="EMBL/GenBank/DDBJ databases">
        <title>Genomic analysis of Paracoccus sp. CBA4604.</title>
        <authorList>
            <person name="Roh S.W."/>
            <person name="Kim J.Y."/>
            <person name="Kim J.S."/>
        </authorList>
    </citation>
    <scope>NUCLEOTIDE SEQUENCE [LARGE SCALE GENOMIC DNA]</scope>
    <source>
        <strain evidence="2">CBA4604</strain>
    </source>
</reference>
<protein>
    <submittedName>
        <fullName evidence="1">Uncharacterized protein</fullName>
    </submittedName>
</protein>
<sequence length="68" mass="8009">MTIRAHPDSHELHDWPMYGPKNPEIANLVEELAYEHGLRVWEIEHIILRALQDRLVTEGEARRHNSNC</sequence>
<dbReference type="EMBL" id="CP025583">
    <property type="protein sequence ID" value="AUM73770.1"/>
    <property type="molecule type" value="Genomic_DNA"/>
</dbReference>
<accession>A0A2K9MDS5</accession>
<gene>
    <name evidence="1" type="ORF">CYR75_05245</name>
</gene>
<proteinExistence type="predicted"/>
<dbReference type="AlphaFoldDB" id="A0A2K9MDS5"/>
<evidence type="ECO:0000313" key="1">
    <source>
        <dbReference type="EMBL" id="AUM73770.1"/>
    </source>
</evidence>
<dbReference type="KEGG" id="paru:CYR75_05245"/>
<dbReference type="Proteomes" id="UP000234882">
    <property type="component" value="Chromosome"/>
</dbReference>
<dbReference type="OrthoDB" id="8338566at2"/>
<name>A0A2K9MDS5_9RHOB</name>